<gene>
    <name evidence="6" type="ORF">E5987_06230</name>
</gene>
<keyword evidence="3" id="KW-0479">Metal-binding</keyword>
<dbReference type="Proteomes" id="UP000472580">
    <property type="component" value="Unassembled WGS sequence"/>
</dbReference>
<dbReference type="GO" id="GO:0002161">
    <property type="term" value="F:aminoacyl-tRNA deacylase activity"/>
    <property type="evidence" value="ECO:0007669"/>
    <property type="project" value="UniProtKB-ARBA"/>
</dbReference>
<dbReference type="Gene3D" id="2.40.30.130">
    <property type="match status" value="1"/>
</dbReference>
<dbReference type="SUPFAM" id="SSF50447">
    <property type="entry name" value="Translation proteins"/>
    <property type="match status" value="1"/>
</dbReference>
<dbReference type="GO" id="GO:0005737">
    <property type="term" value="C:cytoplasm"/>
    <property type="evidence" value="ECO:0007669"/>
    <property type="project" value="UniProtKB-SubCell"/>
</dbReference>
<dbReference type="GO" id="GO:0004813">
    <property type="term" value="F:alanine-tRNA ligase activity"/>
    <property type="evidence" value="ECO:0007669"/>
    <property type="project" value="InterPro"/>
</dbReference>
<dbReference type="InterPro" id="IPR012947">
    <property type="entry name" value="tRNA_SAD"/>
</dbReference>
<dbReference type="Gene3D" id="3.30.980.10">
    <property type="entry name" value="Threonyl-trna Synthetase, Chain A, domain 2"/>
    <property type="match status" value="1"/>
</dbReference>
<evidence type="ECO:0000256" key="2">
    <source>
        <dbReference type="ARBA" id="ARBA00004496"/>
    </source>
</evidence>
<comment type="cofactor">
    <cofactor evidence="1">
        <name>Zn(2+)</name>
        <dbReference type="ChEBI" id="CHEBI:29105"/>
    </cofactor>
</comment>
<organism evidence="6 7">
    <name type="scientific">Parasutterella muris</name>
    <dbReference type="NCBI Taxonomy" id="2565572"/>
    <lineage>
        <taxon>Bacteria</taxon>
        <taxon>Pseudomonadati</taxon>
        <taxon>Pseudomonadota</taxon>
        <taxon>Betaproteobacteria</taxon>
        <taxon>Burkholderiales</taxon>
        <taxon>Sutterellaceae</taxon>
        <taxon>Parasutterella</taxon>
    </lineage>
</organism>
<dbReference type="PANTHER" id="PTHR43462:SF1">
    <property type="entry name" value="ALANYL-TRNA EDITING PROTEIN AARSD1"/>
    <property type="match status" value="1"/>
</dbReference>
<dbReference type="InterPro" id="IPR018163">
    <property type="entry name" value="Thr/Ala-tRNA-synth_IIc_edit"/>
</dbReference>
<keyword evidence="4" id="KW-0862">Zinc</keyword>
<evidence type="ECO:0000313" key="7">
    <source>
        <dbReference type="Proteomes" id="UP000472580"/>
    </source>
</evidence>
<reference evidence="6 7" key="1">
    <citation type="submission" date="2019-12" db="EMBL/GenBank/DDBJ databases">
        <title>Microbes associate with the intestines of laboratory mice.</title>
        <authorList>
            <person name="Navarre W."/>
            <person name="Wong E."/>
        </authorList>
    </citation>
    <scope>NUCLEOTIDE SEQUENCE [LARGE SCALE GENOMIC DNA]</scope>
    <source>
        <strain evidence="6 7">NM82_D38</strain>
    </source>
</reference>
<protein>
    <submittedName>
        <fullName evidence="6">Alanyl-tRNA editing protein</fullName>
    </submittedName>
</protein>
<name>A0A6L6YGP8_9BURK</name>
<accession>A0A6L6YGP8</accession>
<dbReference type="SMART" id="SM00863">
    <property type="entry name" value="tRNA_SAD"/>
    <property type="match status" value="1"/>
</dbReference>
<dbReference type="GO" id="GO:0003676">
    <property type="term" value="F:nucleic acid binding"/>
    <property type="evidence" value="ECO:0007669"/>
    <property type="project" value="InterPro"/>
</dbReference>
<evidence type="ECO:0000256" key="4">
    <source>
        <dbReference type="ARBA" id="ARBA00022833"/>
    </source>
</evidence>
<sequence length="389" mass="43560">MQELFYRDPYAREFTAEVVSCTEGKKGFEVILTDTAFYPEGGGQPTDLGELGGVKVNFVKRINESIIHYTDQPLAVGNLATGRIDWERRFDNMQNHTCEHIFSGLVHQKFGFENVGFHMDPEDITVDFSGEVPKEELDKIEQEVNDAIAADIELCVTFPSQQELASMDYRSKKELSGLVRIVSVPGFDCCACCGTHVRRSGEIGIFKILESGKYRGGTRVRFAAGKRALRDYAWRLNEISKVSVLLSAKPHEISAAVEKVLNDGKTQEQLLAERTQLWLKSVADRIEKPQDCVIIFENGLSPFELKKFASILKERLVGIPCAVLSEVGENVFNYVLAYESEKFSEISRELNKKLNGRGGGRDGVVQGTYRVDRAVIESAVRDVFKGLIK</sequence>
<proteinExistence type="predicted"/>
<evidence type="ECO:0000313" key="6">
    <source>
        <dbReference type="EMBL" id="MVX56806.1"/>
    </source>
</evidence>
<keyword evidence="7" id="KW-1185">Reference proteome</keyword>
<dbReference type="InterPro" id="IPR051335">
    <property type="entry name" value="Alanyl-tRNA_Editing_Enzymes"/>
</dbReference>
<dbReference type="GO" id="GO:0046872">
    <property type="term" value="F:metal ion binding"/>
    <property type="evidence" value="ECO:0007669"/>
    <property type="project" value="UniProtKB-KW"/>
</dbReference>
<dbReference type="InterPro" id="IPR009000">
    <property type="entry name" value="Transl_B-barrel_sf"/>
</dbReference>
<dbReference type="GO" id="GO:0006419">
    <property type="term" value="P:alanyl-tRNA aminoacylation"/>
    <property type="evidence" value="ECO:0007669"/>
    <property type="project" value="InterPro"/>
</dbReference>
<dbReference type="EMBL" id="WSRP01000016">
    <property type="protein sequence ID" value="MVX56806.1"/>
    <property type="molecule type" value="Genomic_DNA"/>
</dbReference>
<comment type="subcellular location">
    <subcellularLocation>
        <location evidence="2">Cytoplasm</location>
    </subcellularLocation>
</comment>
<dbReference type="PROSITE" id="PS50860">
    <property type="entry name" value="AA_TRNA_LIGASE_II_ALA"/>
    <property type="match status" value="1"/>
</dbReference>
<dbReference type="InterPro" id="IPR018165">
    <property type="entry name" value="Ala-tRNA-synth_IIc_core"/>
</dbReference>
<evidence type="ECO:0000256" key="1">
    <source>
        <dbReference type="ARBA" id="ARBA00001947"/>
    </source>
</evidence>
<feature type="domain" description="Alanyl-transfer RNA synthetases family profile" evidence="5">
    <location>
        <begin position="1"/>
        <end position="219"/>
    </location>
</feature>
<evidence type="ECO:0000256" key="3">
    <source>
        <dbReference type="ARBA" id="ARBA00022723"/>
    </source>
</evidence>
<dbReference type="OrthoDB" id="9812949at2"/>
<comment type="caution">
    <text evidence="6">The sequence shown here is derived from an EMBL/GenBank/DDBJ whole genome shotgun (WGS) entry which is preliminary data.</text>
</comment>
<dbReference type="GO" id="GO:0005524">
    <property type="term" value="F:ATP binding"/>
    <property type="evidence" value="ECO:0007669"/>
    <property type="project" value="InterPro"/>
</dbReference>
<dbReference type="Pfam" id="PF07973">
    <property type="entry name" value="tRNA_SAD"/>
    <property type="match status" value="1"/>
</dbReference>
<dbReference type="PANTHER" id="PTHR43462">
    <property type="entry name" value="ALANYL-TRNA EDITING PROTEIN"/>
    <property type="match status" value="1"/>
</dbReference>
<dbReference type="SUPFAM" id="SSF55186">
    <property type="entry name" value="ThrRS/AlaRS common domain"/>
    <property type="match status" value="1"/>
</dbReference>
<evidence type="ECO:0000259" key="5">
    <source>
        <dbReference type="PROSITE" id="PS50860"/>
    </source>
</evidence>
<dbReference type="AlphaFoldDB" id="A0A6L6YGP8"/>